<dbReference type="InterPro" id="IPR016187">
    <property type="entry name" value="CTDL_fold"/>
</dbReference>
<evidence type="ECO:0000256" key="3">
    <source>
        <dbReference type="SAM" id="SignalP"/>
    </source>
</evidence>
<dbReference type="InterPro" id="IPR009832">
    <property type="entry name" value="DUF1397"/>
</dbReference>
<dbReference type="OrthoDB" id="6512861at2759"/>
<name>A0A0L0CC75_LUCCU</name>
<keyword evidence="1" id="KW-1015">Disulfide bond</keyword>
<evidence type="ECO:0000313" key="6">
    <source>
        <dbReference type="Proteomes" id="UP000037069"/>
    </source>
</evidence>
<evidence type="ECO:0000313" key="5">
    <source>
        <dbReference type="EMBL" id="KNC29044.1"/>
    </source>
</evidence>
<accession>A0A0L0CC75</accession>
<feature type="domain" description="C-type lectin" evidence="4">
    <location>
        <begin position="309"/>
        <end position="420"/>
    </location>
</feature>
<dbReference type="PANTHER" id="PTHR20997">
    <property type="entry name" value="EG:BACR42I17.2 PROTEIN-RELATED"/>
    <property type="match status" value="1"/>
</dbReference>
<keyword evidence="3" id="KW-0732">Signal</keyword>
<evidence type="ECO:0000256" key="2">
    <source>
        <dbReference type="SAM" id="Phobius"/>
    </source>
</evidence>
<gene>
    <name evidence="5" type="ORF">FF38_01394</name>
</gene>
<evidence type="ECO:0000256" key="1">
    <source>
        <dbReference type="ARBA" id="ARBA00023157"/>
    </source>
</evidence>
<proteinExistence type="predicted"/>
<dbReference type="SMART" id="SM00034">
    <property type="entry name" value="CLECT"/>
    <property type="match status" value="2"/>
</dbReference>
<dbReference type="InterPro" id="IPR016186">
    <property type="entry name" value="C-type_lectin-like/link_sf"/>
</dbReference>
<keyword evidence="2" id="KW-0472">Membrane</keyword>
<dbReference type="Pfam" id="PF00059">
    <property type="entry name" value="Lectin_C"/>
    <property type="match status" value="2"/>
</dbReference>
<dbReference type="Gene3D" id="3.10.100.10">
    <property type="entry name" value="Mannose-Binding Protein A, subunit A"/>
    <property type="match status" value="2"/>
</dbReference>
<dbReference type="PROSITE" id="PS00615">
    <property type="entry name" value="C_TYPE_LECTIN_1"/>
    <property type="match status" value="1"/>
</dbReference>
<reference evidence="5 6" key="1">
    <citation type="journal article" date="2015" name="Nat. Commun.">
        <title>Lucilia cuprina genome unlocks parasitic fly biology to underpin future interventions.</title>
        <authorList>
            <person name="Anstead C.A."/>
            <person name="Korhonen P.K."/>
            <person name="Young N.D."/>
            <person name="Hall R.S."/>
            <person name="Jex A.R."/>
            <person name="Murali S.C."/>
            <person name="Hughes D.S."/>
            <person name="Lee S.F."/>
            <person name="Perry T."/>
            <person name="Stroehlein A.J."/>
            <person name="Ansell B.R."/>
            <person name="Breugelmans B."/>
            <person name="Hofmann A."/>
            <person name="Qu J."/>
            <person name="Dugan S."/>
            <person name="Lee S.L."/>
            <person name="Chao H."/>
            <person name="Dinh H."/>
            <person name="Han Y."/>
            <person name="Doddapaneni H.V."/>
            <person name="Worley K.C."/>
            <person name="Muzny D.M."/>
            <person name="Ioannidis P."/>
            <person name="Waterhouse R.M."/>
            <person name="Zdobnov E.M."/>
            <person name="James P.J."/>
            <person name="Bagnall N.H."/>
            <person name="Kotze A.C."/>
            <person name="Gibbs R.A."/>
            <person name="Richards S."/>
            <person name="Batterham P."/>
            <person name="Gasser R.B."/>
        </authorList>
    </citation>
    <scope>NUCLEOTIDE SEQUENCE [LARGE SCALE GENOMIC DNA]</scope>
    <source>
        <strain evidence="5 6">LS</strain>
        <tissue evidence="5">Full body</tissue>
    </source>
</reference>
<dbReference type="PANTHER" id="PTHR20997:SF2">
    <property type="entry name" value="EG:BACR42I17.2 PROTEIN-RELATED"/>
    <property type="match status" value="1"/>
</dbReference>
<keyword evidence="6" id="KW-1185">Reference proteome</keyword>
<keyword evidence="2" id="KW-1133">Transmembrane helix</keyword>
<dbReference type="EMBL" id="JRES01000712">
    <property type="protein sequence ID" value="KNC29044.1"/>
    <property type="molecule type" value="Genomic_DNA"/>
</dbReference>
<dbReference type="PROSITE" id="PS50041">
    <property type="entry name" value="C_TYPE_LECTIN_2"/>
    <property type="match status" value="2"/>
</dbReference>
<sequence length="616" mass="70312">MKPLLTLLVISVLFFEIKTQKSVQNDLGLLTRDYLPEQFTNTNFTLEDAKTLLHKKCKKVALISQNPPQTYENIEMAANKLIQCANSIANITVLMAEIEAARPAGDLDVVFHKYCRKLPQAENCLLEFNAQILPCLTPAERAQNAIMMRIITSLLGFICHKDGDQIALFIAEEGPECLEANKENISNCMNATFSAYLPEGGVLKSQDEWPELVLGPKQCIDLHDFEECVLSYLEKCNEITPANIIESLFRHVKNETKCQEEIDKVISFQPSQMQQRNMGVSYTLYVTFYLATFMFALSLILKMSIPNIDKVTWYNAFLICRTLDGFLASYDSAQELANISNYLISKYPLNYYWWLSGSDQDVEGKFFWYNTGEAIKYADWSDGQPDNMGGNEDCVHLWHLTKKYQMNDARCNMSMNYICQADKPITIAILEFNQLLEMLEHIYKIGVILGASHIVMSYITHNAYSNLQEDAPDNINMKPFVKVGNKYYYFGQTLVTWHNAYTICRSIGGFLASYENAQEAAQLSNYLNSKFSTNYNSWLSASDQDVEGQWAWYNTGQVIIYAEWAPGQPDNWRGNENCAQFLKKNGKYVLNDINCGLRQYYICEAENPKLASIGVY</sequence>
<protein>
    <recommendedName>
        <fullName evidence="4">C-type lectin domain-containing protein</fullName>
    </recommendedName>
</protein>
<dbReference type="InterPro" id="IPR001304">
    <property type="entry name" value="C-type_lectin-like"/>
</dbReference>
<organism evidence="5 6">
    <name type="scientific">Lucilia cuprina</name>
    <name type="common">Green bottle fly</name>
    <name type="synonym">Australian sheep blowfly</name>
    <dbReference type="NCBI Taxonomy" id="7375"/>
    <lineage>
        <taxon>Eukaryota</taxon>
        <taxon>Metazoa</taxon>
        <taxon>Ecdysozoa</taxon>
        <taxon>Arthropoda</taxon>
        <taxon>Hexapoda</taxon>
        <taxon>Insecta</taxon>
        <taxon>Pterygota</taxon>
        <taxon>Neoptera</taxon>
        <taxon>Endopterygota</taxon>
        <taxon>Diptera</taxon>
        <taxon>Brachycera</taxon>
        <taxon>Muscomorpha</taxon>
        <taxon>Oestroidea</taxon>
        <taxon>Calliphoridae</taxon>
        <taxon>Luciliinae</taxon>
        <taxon>Lucilia</taxon>
    </lineage>
</organism>
<dbReference type="SUPFAM" id="SSF56436">
    <property type="entry name" value="C-type lectin-like"/>
    <property type="match status" value="2"/>
</dbReference>
<comment type="caution">
    <text evidence="5">The sequence shown here is derived from an EMBL/GenBank/DDBJ whole genome shotgun (WGS) entry which is preliminary data.</text>
</comment>
<evidence type="ECO:0000259" key="4">
    <source>
        <dbReference type="PROSITE" id="PS50041"/>
    </source>
</evidence>
<dbReference type="CDD" id="cd00037">
    <property type="entry name" value="CLECT"/>
    <property type="match status" value="2"/>
</dbReference>
<feature type="signal peptide" evidence="3">
    <location>
        <begin position="1"/>
        <end position="19"/>
    </location>
</feature>
<dbReference type="Pfam" id="PF07165">
    <property type="entry name" value="DUF1397"/>
    <property type="match status" value="1"/>
</dbReference>
<dbReference type="InterPro" id="IPR018378">
    <property type="entry name" value="C-type_lectin_CS"/>
</dbReference>
<keyword evidence="2" id="KW-0812">Transmembrane</keyword>
<feature type="transmembrane region" description="Helical" evidence="2">
    <location>
        <begin position="282"/>
        <end position="301"/>
    </location>
</feature>
<dbReference type="AlphaFoldDB" id="A0A0L0CC75"/>
<feature type="domain" description="C-type lectin" evidence="4">
    <location>
        <begin position="483"/>
        <end position="604"/>
    </location>
</feature>
<dbReference type="Proteomes" id="UP000037069">
    <property type="component" value="Unassembled WGS sequence"/>
</dbReference>
<feature type="chain" id="PRO_5005535856" description="C-type lectin domain-containing protein" evidence="3">
    <location>
        <begin position="20"/>
        <end position="616"/>
    </location>
</feature>